<comment type="caution">
    <text evidence="1">The sequence shown here is derived from an EMBL/GenBank/DDBJ whole genome shotgun (WGS) entry which is preliminary data.</text>
</comment>
<accession>A0A1L8CZ76</accession>
<organism evidence="1 2">
    <name type="scientific">Carboxydothermus islandicus</name>
    <dbReference type="NCBI Taxonomy" id="661089"/>
    <lineage>
        <taxon>Bacteria</taxon>
        <taxon>Bacillati</taxon>
        <taxon>Bacillota</taxon>
        <taxon>Clostridia</taxon>
        <taxon>Thermoanaerobacterales</taxon>
        <taxon>Thermoanaerobacteraceae</taxon>
        <taxon>Carboxydothermus</taxon>
    </lineage>
</organism>
<evidence type="ECO:0000313" key="2">
    <source>
        <dbReference type="Proteomes" id="UP000187338"/>
    </source>
</evidence>
<gene>
    <name evidence="1" type="ORF">ciss_01530</name>
</gene>
<dbReference type="Proteomes" id="UP000187338">
    <property type="component" value="Unassembled WGS sequence"/>
</dbReference>
<sequence length="105" mass="11535">MVAASELIGPVAGFFASFASDAINEASGTIMQDAAKEALQYATFANAKDILSSYKNVKNTAEFFKTTGSNLVDLTLKYFENKNFYGTGDVFYIINKYGELQRAFK</sequence>
<dbReference type="RefSeq" id="WP_075864432.1">
    <property type="nucleotide sequence ID" value="NZ_BDJL01000001.1"/>
</dbReference>
<protein>
    <submittedName>
        <fullName evidence="1">Uncharacterized protein</fullName>
    </submittedName>
</protein>
<name>A0A1L8CZ76_9THEO</name>
<dbReference type="EMBL" id="BDJL01000001">
    <property type="protein sequence ID" value="GAV24220.1"/>
    <property type="molecule type" value="Genomic_DNA"/>
</dbReference>
<proteinExistence type="predicted"/>
<keyword evidence="2" id="KW-1185">Reference proteome</keyword>
<reference evidence="2" key="1">
    <citation type="submission" date="2016-12" db="EMBL/GenBank/DDBJ databases">
        <title>Draft Genome Sequences od Carboxydothermus pertinax and islandicus, Hydrogenogenic Carboxydotrophic Bacteria.</title>
        <authorList>
            <person name="Fukuyama Y."/>
            <person name="Ohmae K."/>
            <person name="Yoneda Y."/>
            <person name="Yoshida T."/>
            <person name="Sako Y."/>
        </authorList>
    </citation>
    <scope>NUCLEOTIDE SEQUENCE [LARGE SCALE GENOMIC DNA]</scope>
    <source>
        <strain evidence="2">SET</strain>
    </source>
</reference>
<dbReference type="AlphaFoldDB" id="A0A1L8CZ76"/>
<evidence type="ECO:0000313" key="1">
    <source>
        <dbReference type="EMBL" id="GAV24220.1"/>
    </source>
</evidence>